<evidence type="ECO:0000256" key="4">
    <source>
        <dbReference type="ARBA" id="ARBA00022630"/>
    </source>
</evidence>
<dbReference type="InterPro" id="IPR005720">
    <property type="entry name" value="Dihydroorotate_DH_cat"/>
</dbReference>
<dbReference type="Pfam" id="PF01180">
    <property type="entry name" value="DHO_dh"/>
    <property type="match status" value="1"/>
</dbReference>
<dbReference type="GO" id="GO:0006207">
    <property type="term" value="P:'de novo' pyrimidine nucleobase biosynthetic process"/>
    <property type="evidence" value="ECO:0007669"/>
    <property type="project" value="TreeGrafter"/>
</dbReference>
<gene>
    <name evidence="9" type="ORF">A3C61_00730</name>
</gene>
<evidence type="ECO:0000256" key="2">
    <source>
        <dbReference type="ARBA" id="ARBA00003125"/>
    </source>
</evidence>
<name>A0A1F8F8B4_9BACT</name>
<proteinExistence type="predicted"/>
<accession>A0A1F8F8B4</accession>
<dbReference type="EMBL" id="MGJO01000023">
    <property type="protein sequence ID" value="OGN09375.1"/>
    <property type="molecule type" value="Genomic_DNA"/>
</dbReference>
<comment type="caution">
    <text evidence="9">The sequence shown here is derived from an EMBL/GenBank/DDBJ whole genome shotgun (WGS) entry which is preliminary data.</text>
</comment>
<feature type="domain" description="Dihydroorotate dehydrogenase catalytic" evidence="8">
    <location>
        <begin position="61"/>
        <end position="286"/>
    </location>
</feature>
<keyword evidence="5" id="KW-0288">FMN</keyword>
<dbReference type="GO" id="GO:0005886">
    <property type="term" value="C:plasma membrane"/>
    <property type="evidence" value="ECO:0007669"/>
    <property type="project" value="TreeGrafter"/>
</dbReference>
<dbReference type="GO" id="GO:0004152">
    <property type="term" value="F:dihydroorotate dehydrogenase activity"/>
    <property type="evidence" value="ECO:0007669"/>
    <property type="project" value="InterPro"/>
</dbReference>
<evidence type="ECO:0000313" key="9">
    <source>
        <dbReference type="EMBL" id="OGN09375.1"/>
    </source>
</evidence>
<sequence length="286" mass="32104">MNSFILKISEIFYRFTLRPILFLNDSEKIHKSAVALGEFLGKQRFIKFLLKSVFGNKNQGLDQNFYGIKFISPIGLAAGFDYEARLIHILPAIGFSFGTVGTITNKPYEGNALPRLGRLIKSRSLLVNKGFKNLGIKATLEKLRNCKFEIPIGISIGKTNTKEIMTQKDAIQDIVGSFSAIESSGVPFNYYELNISCPNLYGDVEFYTPTHLRDLLTDITGLGLSKPLFIKMPINKSDEETRVMLDIIIAYPIQGVIFGNLQKNRQDPSINQEEVKKYSQGNFSGK</sequence>
<keyword evidence="4" id="KW-0285">Flavoprotein</keyword>
<dbReference type="Gene3D" id="3.20.20.70">
    <property type="entry name" value="Aldolase class I"/>
    <property type="match status" value="1"/>
</dbReference>
<comment type="function">
    <text evidence="2">Catalyzes the conversion of dihydroorotate to orotate with quinone as electron acceptor.</text>
</comment>
<dbReference type="Proteomes" id="UP000178908">
    <property type="component" value="Unassembled WGS sequence"/>
</dbReference>
<reference evidence="9 10" key="1">
    <citation type="journal article" date="2016" name="Nat. Commun.">
        <title>Thousands of microbial genomes shed light on interconnected biogeochemical processes in an aquifer system.</title>
        <authorList>
            <person name="Anantharaman K."/>
            <person name="Brown C.T."/>
            <person name="Hug L.A."/>
            <person name="Sharon I."/>
            <person name="Castelle C.J."/>
            <person name="Probst A.J."/>
            <person name="Thomas B.C."/>
            <person name="Singh A."/>
            <person name="Wilkins M.J."/>
            <person name="Karaoz U."/>
            <person name="Brodie E.L."/>
            <person name="Williams K.H."/>
            <person name="Hubbard S.S."/>
            <person name="Banfield J.F."/>
        </authorList>
    </citation>
    <scope>NUCLEOTIDE SEQUENCE [LARGE SCALE GENOMIC DNA]</scope>
</reference>
<feature type="non-terminal residue" evidence="9">
    <location>
        <position position="286"/>
    </location>
</feature>
<keyword evidence="7" id="KW-0560">Oxidoreductase</keyword>
<evidence type="ECO:0000256" key="7">
    <source>
        <dbReference type="ARBA" id="ARBA00023002"/>
    </source>
</evidence>
<dbReference type="InterPro" id="IPR012135">
    <property type="entry name" value="Dihydroorotate_DH_1_2"/>
</dbReference>
<dbReference type="GO" id="GO:0044205">
    <property type="term" value="P:'de novo' UMP biosynthetic process"/>
    <property type="evidence" value="ECO:0007669"/>
    <property type="project" value="UniProtKB-UniPathway"/>
</dbReference>
<comment type="cofactor">
    <cofactor evidence="1">
        <name>FMN</name>
        <dbReference type="ChEBI" id="CHEBI:58210"/>
    </cofactor>
</comment>
<evidence type="ECO:0000259" key="8">
    <source>
        <dbReference type="Pfam" id="PF01180"/>
    </source>
</evidence>
<dbReference type="PANTHER" id="PTHR48109">
    <property type="entry name" value="DIHYDROOROTATE DEHYDROGENASE (QUINONE), MITOCHONDRIAL-RELATED"/>
    <property type="match status" value="1"/>
</dbReference>
<dbReference type="InterPro" id="IPR050074">
    <property type="entry name" value="DHO_dehydrogenase"/>
</dbReference>
<dbReference type="InterPro" id="IPR013785">
    <property type="entry name" value="Aldolase_TIM"/>
</dbReference>
<comment type="pathway">
    <text evidence="3">Pyrimidine metabolism; UMP biosynthesis via de novo pathway.</text>
</comment>
<dbReference type="AlphaFoldDB" id="A0A1F8F8B4"/>
<evidence type="ECO:0000313" key="10">
    <source>
        <dbReference type="Proteomes" id="UP000178908"/>
    </source>
</evidence>
<evidence type="ECO:0000256" key="5">
    <source>
        <dbReference type="ARBA" id="ARBA00022643"/>
    </source>
</evidence>
<protein>
    <recommendedName>
        <fullName evidence="8">Dihydroorotate dehydrogenase catalytic domain-containing protein</fullName>
    </recommendedName>
</protein>
<dbReference type="PIRSF" id="PIRSF000164">
    <property type="entry name" value="DHO_oxidase"/>
    <property type="match status" value="1"/>
</dbReference>
<dbReference type="UniPathway" id="UPA00070"/>
<dbReference type="GO" id="GO:0005737">
    <property type="term" value="C:cytoplasm"/>
    <property type="evidence" value="ECO:0007669"/>
    <property type="project" value="InterPro"/>
</dbReference>
<dbReference type="PANTHER" id="PTHR48109:SF4">
    <property type="entry name" value="DIHYDROOROTATE DEHYDROGENASE (QUINONE), MITOCHONDRIAL"/>
    <property type="match status" value="1"/>
</dbReference>
<dbReference type="SUPFAM" id="SSF51395">
    <property type="entry name" value="FMN-linked oxidoreductases"/>
    <property type="match status" value="1"/>
</dbReference>
<evidence type="ECO:0000256" key="3">
    <source>
        <dbReference type="ARBA" id="ARBA00004725"/>
    </source>
</evidence>
<keyword evidence="6" id="KW-0665">Pyrimidine biosynthesis</keyword>
<evidence type="ECO:0000256" key="1">
    <source>
        <dbReference type="ARBA" id="ARBA00001917"/>
    </source>
</evidence>
<evidence type="ECO:0000256" key="6">
    <source>
        <dbReference type="ARBA" id="ARBA00022975"/>
    </source>
</evidence>
<organism evidence="9 10">
    <name type="scientific">Candidatus Yanofskybacteria bacterium RIFCSPHIGHO2_02_FULL_39_10</name>
    <dbReference type="NCBI Taxonomy" id="1802674"/>
    <lineage>
        <taxon>Bacteria</taxon>
        <taxon>Candidatus Yanofskyibacteriota</taxon>
    </lineage>
</organism>